<name>A0ABU6S647_9FABA</name>
<evidence type="ECO:0000313" key="2">
    <source>
        <dbReference type="EMBL" id="MED6131920.1"/>
    </source>
</evidence>
<sequence length="238" mass="26603">MSFRTILPFHSHISFGSLSVHVPEIEERGGLPPLEPHYLQPCPPNGRPSTVSDSSRFSNPDPHLRPLFLSVPLHSPFSSLNRAAFWLPWTAPMDIYPIRTLHHHPVAFPGCFGFLYAVPREDRRPPPPPTWMPLPPRPPLPPLTYGPHISPMPYFFLFHSSSFTTPCCCSSRCKKKALNFSAALSMSNLPSVFGGCLAALNDDWRCFLRPFVPCASKVLNFAAVCIQSPLNKYISQLS</sequence>
<evidence type="ECO:0000313" key="3">
    <source>
        <dbReference type="Proteomes" id="UP001341840"/>
    </source>
</evidence>
<evidence type="ECO:0000256" key="1">
    <source>
        <dbReference type="SAM" id="MobiDB-lite"/>
    </source>
</evidence>
<gene>
    <name evidence="2" type="ORF">PIB30_014632</name>
</gene>
<reference evidence="2 3" key="1">
    <citation type="journal article" date="2023" name="Plants (Basel)">
        <title>Bridging the Gap: Combining Genomics and Transcriptomics Approaches to Understand Stylosanthes scabra, an Orphan Legume from the Brazilian Caatinga.</title>
        <authorList>
            <person name="Ferreira-Neto J.R.C."/>
            <person name="da Silva M.D."/>
            <person name="Binneck E."/>
            <person name="de Melo N.F."/>
            <person name="da Silva R.H."/>
            <person name="de Melo A.L.T.M."/>
            <person name="Pandolfi V."/>
            <person name="Bustamante F.O."/>
            <person name="Brasileiro-Vidal A.C."/>
            <person name="Benko-Iseppon A.M."/>
        </authorList>
    </citation>
    <scope>NUCLEOTIDE SEQUENCE [LARGE SCALE GENOMIC DNA]</scope>
    <source>
        <tissue evidence="2">Leaves</tissue>
    </source>
</reference>
<organism evidence="2 3">
    <name type="scientific">Stylosanthes scabra</name>
    <dbReference type="NCBI Taxonomy" id="79078"/>
    <lineage>
        <taxon>Eukaryota</taxon>
        <taxon>Viridiplantae</taxon>
        <taxon>Streptophyta</taxon>
        <taxon>Embryophyta</taxon>
        <taxon>Tracheophyta</taxon>
        <taxon>Spermatophyta</taxon>
        <taxon>Magnoliopsida</taxon>
        <taxon>eudicotyledons</taxon>
        <taxon>Gunneridae</taxon>
        <taxon>Pentapetalae</taxon>
        <taxon>rosids</taxon>
        <taxon>fabids</taxon>
        <taxon>Fabales</taxon>
        <taxon>Fabaceae</taxon>
        <taxon>Papilionoideae</taxon>
        <taxon>50 kb inversion clade</taxon>
        <taxon>dalbergioids sensu lato</taxon>
        <taxon>Dalbergieae</taxon>
        <taxon>Pterocarpus clade</taxon>
        <taxon>Stylosanthes</taxon>
    </lineage>
</organism>
<feature type="region of interest" description="Disordered" evidence="1">
    <location>
        <begin position="33"/>
        <end position="58"/>
    </location>
</feature>
<dbReference type="Proteomes" id="UP001341840">
    <property type="component" value="Unassembled WGS sequence"/>
</dbReference>
<comment type="caution">
    <text evidence="2">The sequence shown here is derived from an EMBL/GenBank/DDBJ whole genome shotgun (WGS) entry which is preliminary data.</text>
</comment>
<feature type="compositionally biased region" description="Polar residues" evidence="1">
    <location>
        <begin position="47"/>
        <end position="58"/>
    </location>
</feature>
<accession>A0ABU6S647</accession>
<keyword evidence="3" id="KW-1185">Reference proteome</keyword>
<protein>
    <submittedName>
        <fullName evidence="2">Uncharacterized protein</fullName>
    </submittedName>
</protein>
<proteinExistence type="predicted"/>
<dbReference type="EMBL" id="JASCZI010060454">
    <property type="protein sequence ID" value="MED6131920.1"/>
    <property type="molecule type" value="Genomic_DNA"/>
</dbReference>